<dbReference type="InterPro" id="IPR029032">
    <property type="entry name" value="AhpD-like"/>
</dbReference>
<dbReference type="Proteomes" id="UP000305067">
    <property type="component" value="Unassembled WGS sequence"/>
</dbReference>
<dbReference type="OrthoDB" id="5537330at2759"/>
<proteinExistence type="predicted"/>
<protein>
    <recommendedName>
        <fullName evidence="3">AhpD-like protein</fullName>
    </recommendedName>
</protein>
<dbReference type="EMBL" id="ML178826">
    <property type="protein sequence ID" value="TFL01048.1"/>
    <property type="molecule type" value="Genomic_DNA"/>
</dbReference>
<dbReference type="AlphaFoldDB" id="A0A5C3QIC1"/>
<organism evidence="1 2">
    <name type="scientific">Pterulicium gracile</name>
    <dbReference type="NCBI Taxonomy" id="1884261"/>
    <lineage>
        <taxon>Eukaryota</taxon>
        <taxon>Fungi</taxon>
        <taxon>Dikarya</taxon>
        <taxon>Basidiomycota</taxon>
        <taxon>Agaricomycotina</taxon>
        <taxon>Agaricomycetes</taxon>
        <taxon>Agaricomycetidae</taxon>
        <taxon>Agaricales</taxon>
        <taxon>Pleurotineae</taxon>
        <taxon>Pterulaceae</taxon>
        <taxon>Pterulicium</taxon>
    </lineage>
</organism>
<sequence>MSIHPPTIATSEYIERLRNKYTFTCDSPEDSSWYIIAAVAFSASNRPEEVAALFTYLVGLPEFQTSETARRKIARRLREALFKSGITSGYSRVINALVSLHEVTPDELKGTTMIREVQSIEEHARIGEDEFHNTYGGTAASTQKLLDDIYPDLGFFSNTIAYGLVYTTSDSTQSIPTLTPVEMSYVLVTSLISVDTPRQAAWHLDGARRRGATIEEVEKVRKMAMEVAGRCGVVWRDGVPNVNKGDLT</sequence>
<keyword evidence="2" id="KW-1185">Reference proteome</keyword>
<dbReference type="Gene3D" id="1.20.1290.10">
    <property type="entry name" value="AhpD-like"/>
    <property type="match status" value="1"/>
</dbReference>
<evidence type="ECO:0000313" key="2">
    <source>
        <dbReference type="Proteomes" id="UP000305067"/>
    </source>
</evidence>
<dbReference type="STRING" id="1884261.A0A5C3QIC1"/>
<dbReference type="InterPro" id="IPR052999">
    <property type="entry name" value="PTS1_Protein"/>
</dbReference>
<dbReference type="PANTHER" id="PTHR28180">
    <property type="entry name" value="CONSERVED MITOCHONDRIAL PROTEIN-RELATED"/>
    <property type="match status" value="1"/>
</dbReference>
<reference evidence="1 2" key="1">
    <citation type="journal article" date="2019" name="Nat. Ecol. Evol.">
        <title>Megaphylogeny resolves global patterns of mushroom evolution.</title>
        <authorList>
            <person name="Varga T."/>
            <person name="Krizsan K."/>
            <person name="Foldi C."/>
            <person name="Dima B."/>
            <person name="Sanchez-Garcia M."/>
            <person name="Sanchez-Ramirez S."/>
            <person name="Szollosi G.J."/>
            <person name="Szarkandi J.G."/>
            <person name="Papp V."/>
            <person name="Albert L."/>
            <person name="Andreopoulos W."/>
            <person name="Angelini C."/>
            <person name="Antonin V."/>
            <person name="Barry K.W."/>
            <person name="Bougher N.L."/>
            <person name="Buchanan P."/>
            <person name="Buyck B."/>
            <person name="Bense V."/>
            <person name="Catcheside P."/>
            <person name="Chovatia M."/>
            <person name="Cooper J."/>
            <person name="Damon W."/>
            <person name="Desjardin D."/>
            <person name="Finy P."/>
            <person name="Geml J."/>
            <person name="Haridas S."/>
            <person name="Hughes K."/>
            <person name="Justo A."/>
            <person name="Karasinski D."/>
            <person name="Kautmanova I."/>
            <person name="Kiss B."/>
            <person name="Kocsube S."/>
            <person name="Kotiranta H."/>
            <person name="LaButti K.M."/>
            <person name="Lechner B.E."/>
            <person name="Liimatainen K."/>
            <person name="Lipzen A."/>
            <person name="Lukacs Z."/>
            <person name="Mihaltcheva S."/>
            <person name="Morgado L.N."/>
            <person name="Niskanen T."/>
            <person name="Noordeloos M.E."/>
            <person name="Ohm R.A."/>
            <person name="Ortiz-Santana B."/>
            <person name="Ovrebo C."/>
            <person name="Racz N."/>
            <person name="Riley R."/>
            <person name="Savchenko A."/>
            <person name="Shiryaev A."/>
            <person name="Soop K."/>
            <person name="Spirin V."/>
            <person name="Szebenyi C."/>
            <person name="Tomsovsky M."/>
            <person name="Tulloss R.E."/>
            <person name="Uehling J."/>
            <person name="Grigoriev I.V."/>
            <person name="Vagvolgyi C."/>
            <person name="Papp T."/>
            <person name="Martin F.M."/>
            <person name="Miettinen O."/>
            <person name="Hibbett D.S."/>
            <person name="Nagy L.G."/>
        </authorList>
    </citation>
    <scope>NUCLEOTIDE SEQUENCE [LARGE SCALE GENOMIC DNA]</scope>
    <source>
        <strain evidence="1 2">CBS 309.79</strain>
    </source>
</reference>
<name>A0A5C3QIC1_9AGAR</name>
<gene>
    <name evidence="1" type="ORF">BDV98DRAFT_549203</name>
</gene>
<dbReference type="SUPFAM" id="SSF69118">
    <property type="entry name" value="AhpD-like"/>
    <property type="match status" value="1"/>
</dbReference>
<evidence type="ECO:0000313" key="1">
    <source>
        <dbReference type="EMBL" id="TFL01048.1"/>
    </source>
</evidence>
<evidence type="ECO:0008006" key="3">
    <source>
        <dbReference type="Google" id="ProtNLM"/>
    </source>
</evidence>
<accession>A0A5C3QIC1</accession>
<dbReference type="PANTHER" id="PTHR28180:SF2">
    <property type="entry name" value="PEROXISOMAL PROTEIN 2"/>
    <property type="match status" value="1"/>
</dbReference>